<feature type="compositionally biased region" description="Basic and acidic residues" evidence="1">
    <location>
        <begin position="296"/>
        <end position="311"/>
    </location>
</feature>
<proteinExistence type="predicted"/>
<feature type="region of interest" description="Disordered" evidence="1">
    <location>
        <begin position="153"/>
        <end position="172"/>
    </location>
</feature>
<accession>A0A917YPV9</accession>
<feature type="region of interest" description="Disordered" evidence="1">
    <location>
        <begin position="254"/>
        <end position="311"/>
    </location>
</feature>
<dbReference type="AlphaFoldDB" id="A0A917YPV9"/>
<comment type="caution">
    <text evidence="2">The sequence shown here is derived from an EMBL/GenBank/DDBJ whole genome shotgun (WGS) entry which is preliminary data.</text>
</comment>
<sequence>MEQTILTPLQSGDTKLLTAKLFLDELIAWTDANLDTITGWWANPGEGWEDSLRTAFTLHLQKKYLWADLGAPLTRNVYPTAKMACDWVLNGTVAARASDKVIVEVKVQTIDAAKNFRSNFENDIEKLDKVDTAYADCLRLAIGVFFTRDYDPNQKKSAPKPKKAHEPMESAGTSQGFTKWLNAFHHVYFSDTYNPDPRKPGSVTATRVRKAGAIHSDKGGEGIVRAEGVPLTDEDVSELGIVWALLPSKNELRRQQQAEKAAQEKAAQEKRGKSEKRAREETDSDQEEGASSSDSVFEKKPPTKRANTTDK</sequence>
<evidence type="ECO:0000256" key="1">
    <source>
        <dbReference type="SAM" id="MobiDB-lite"/>
    </source>
</evidence>
<dbReference type="EMBL" id="BMNH01000002">
    <property type="protein sequence ID" value="GGO63382.1"/>
    <property type="molecule type" value="Genomic_DNA"/>
</dbReference>
<reference evidence="2" key="2">
    <citation type="submission" date="2020-09" db="EMBL/GenBank/DDBJ databases">
        <authorList>
            <person name="Sun Q."/>
            <person name="Zhou Y."/>
        </authorList>
    </citation>
    <scope>NUCLEOTIDE SEQUENCE</scope>
    <source>
        <strain evidence="2">CGMCC 4.7368</strain>
    </source>
</reference>
<protein>
    <submittedName>
        <fullName evidence="2">Uncharacterized protein</fullName>
    </submittedName>
</protein>
<keyword evidence="3" id="KW-1185">Reference proteome</keyword>
<evidence type="ECO:0000313" key="3">
    <source>
        <dbReference type="Proteomes" id="UP000646523"/>
    </source>
</evidence>
<feature type="region of interest" description="Disordered" evidence="1">
    <location>
        <begin position="192"/>
        <end position="214"/>
    </location>
</feature>
<gene>
    <name evidence="2" type="ORF">GCM10012289_10310</name>
</gene>
<name>A0A917YPV9_9ACTN</name>
<feature type="compositionally biased region" description="Basic and acidic residues" evidence="1">
    <location>
        <begin position="254"/>
        <end position="281"/>
    </location>
</feature>
<dbReference type="Proteomes" id="UP000646523">
    <property type="component" value="Unassembled WGS sequence"/>
</dbReference>
<evidence type="ECO:0000313" key="2">
    <source>
        <dbReference type="EMBL" id="GGO63382.1"/>
    </source>
</evidence>
<dbReference type="RefSeq" id="WP_189122793.1">
    <property type="nucleotide sequence ID" value="NZ_BMNH01000002.1"/>
</dbReference>
<organism evidence="2 3">
    <name type="scientific">Nonomuraea cavernae</name>
    <dbReference type="NCBI Taxonomy" id="2045107"/>
    <lineage>
        <taxon>Bacteria</taxon>
        <taxon>Bacillati</taxon>
        <taxon>Actinomycetota</taxon>
        <taxon>Actinomycetes</taxon>
        <taxon>Streptosporangiales</taxon>
        <taxon>Streptosporangiaceae</taxon>
        <taxon>Nonomuraea</taxon>
    </lineage>
</organism>
<reference evidence="2" key="1">
    <citation type="journal article" date="2014" name="Int. J. Syst. Evol. Microbiol.">
        <title>Complete genome sequence of Corynebacterium casei LMG S-19264T (=DSM 44701T), isolated from a smear-ripened cheese.</title>
        <authorList>
            <consortium name="US DOE Joint Genome Institute (JGI-PGF)"/>
            <person name="Walter F."/>
            <person name="Albersmeier A."/>
            <person name="Kalinowski J."/>
            <person name="Ruckert C."/>
        </authorList>
    </citation>
    <scope>NUCLEOTIDE SEQUENCE</scope>
    <source>
        <strain evidence="2">CGMCC 4.7368</strain>
    </source>
</reference>